<dbReference type="EMBL" id="BPQJ01000070">
    <property type="protein sequence ID" value="GJD66573.1"/>
    <property type="molecule type" value="Genomic_DNA"/>
</dbReference>
<protein>
    <submittedName>
        <fullName evidence="1">Uncharacterized protein</fullName>
    </submittedName>
</protein>
<name>A0AA37HIN0_9HYPH</name>
<organism evidence="1 2">
    <name type="scientific">Methylobacterium frigidaeris</name>
    <dbReference type="NCBI Taxonomy" id="2038277"/>
    <lineage>
        <taxon>Bacteria</taxon>
        <taxon>Pseudomonadati</taxon>
        <taxon>Pseudomonadota</taxon>
        <taxon>Alphaproteobacteria</taxon>
        <taxon>Hyphomicrobiales</taxon>
        <taxon>Methylobacteriaceae</taxon>
        <taxon>Methylobacterium</taxon>
    </lineage>
</organism>
<sequence length="57" mass="6326">MHQMEQSFGFRGVPPFSFILHDAFDEPTNTPVCISDMPISVCKFGSFVLKIGHAVVL</sequence>
<proteinExistence type="predicted"/>
<keyword evidence="2" id="KW-1185">Reference proteome</keyword>
<reference evidence="1" key="2">
    <citation type="submission" date="2021-08" db="EMBL/GenBank/DDBJ databases">
        <authorList>
            <person name="Tani A."/>
            <person name="Ola A."/>
            <person name="Ogura Y."/>
            <person name="Katsura K."/>
            <person name="Hayashi T."/>
        </authorList>
    </citation>
    <scope>NUCLEOTIDE SEQUENCE</scope>
    <source>
        <strain evidence="1">JCM 32048</strain>
    </source>
</reference>
<dbReference type="Proteomes" id="UP001055286">
    <property type="component" value="Unassembled WGS sequence"/>
</dbReference>
<comment type="caution">
    <text evidence="1">The sequence shown here is derived from an EMBL/GenBank/DDBJ whole genome shotgun (WGS) entry which is preliminary data.</text>
</comment>
<evidence type="ECO:0000313" key="2">
    <source>
        <dbReference type="Proteomes" id="UP001055286"/>
    </source>
</evidence>
<gene>
    <name evidence="1" type="ORF">MPEAHAMD_6771</name>
</gene>
<reference evidence="1" key="1">
    <citation type="journal article" date="2016" name="Front. Microbiol.">
        <title>Genome Sequence of the Piezophilic, Mesophilic Sulfate-Reducing Bacterium Desulfovibrio indicus J2T.</title>
        <authorList>
            <person name="Cao J."/>
            <person name="Maignien L."/>
            <person name="Shao Z."/>
            <person name="Alain K."/>
            <person name="Jebbar M."/>
        </authorList>
    </citation>
    <scope>NUCLEOTIDE SEQUENCE</scope>
    <source>
        <strain evidence="1">JCM 32048</strain>
    </source>
</reference>
<evidence type="ECO:0000313" key="1">
    <source>
        <dbReference type="EMBL" id="GJD66573.1"/>
    </source>
</evidence>
<dbReference type="AlphaFoldDB" id="A0AA37HIN0"/>
<accession>A0AA37HIN0</accession>